<protein>
    <submittedName>
        <fullName evidence="1">Uncharacterized protein</fullName>
    </submittedName>
</protein>
<name>A0ABQ1YZS6_9BACT</name>
<dbReference type="RefSeq" id="WP_188935408.1">
    <property type="nucleotide sequence ID" value="NZ_BMIA01000003.1"/>
</dbReference>
<comment type="caution">
    <text evidence="1">The sequence shown here is derived from an EMBL/GenBank/DDBJ whole genome shotgun (WGS) entry which is preliminary data.</text>
</comment>
<dbReference type="EMBL" id="BMIA01000003">
    <property type="protein sequence ID" value="GGH42943.1"/>
    <property type="molecule type" value="Genomic_DNA"/>
</dbReference>
<gene>
    <name evidence="1" type="ORF">GCM10007423_39950</name>
</gene>
<keyword evidence="2" id="KW-1185">Reference proteome</keyword>
<reference evidence="2" key="1">
    <citation type="journal article" date="2019" name="Int. J. Syst. Evol. Microbiol.">
        <title>The Global Catalogue of Microorganisms (GCM) 10K type strain sequencing project: providing services to taxonomists for standard genome sequencing and annotation.</title>
        <authorList>
            <consortium name="The Broad Institute Genomics Platform"/>
            <consortium name="The Broad Institute Genome Sequencing Center for Infectious Disease"/>
            <person name="Wu L."/>
            <person name="Ma J."/>
        </authorList>
    </citation>
    <scope>NUCLEOTIDE SEQUENCE [LARGE SCALE GENOMIC DNA]</scope>
    <source>
        <strain evidence="2">CGMCC 1.15288</strain>
    </source>
</reference>
<evidence type="ECO:0000313" key="1">
    <source>
        <dbReference type="EMBL" id="GGH42943.1"/>
    </source>
</evidence>
<sequence>MIHHHVSTINASLACHVPRKCGENVWDCQINGLGKLVWSSQDKGVRIHDQSDEWIVRDDKFHLQTCHIVDRVRKTRADFNIPVYTVECSLVGVGKTKTGGLLAFSVFESLESSNIYASEFDNNTERVLTSYWGIKREDFGQNPEYNAFRIAYSYTLPTLDRDDLMFLEGLTDLD</sequence>
<organism evidence="1 2">
    <name type="scientific">Dyadobacter endophyticus</name>
    <dbReference type="NCBI Taxonomy" id="1749036"/>
    <lineage>
        <taxon>Bacteria</taxon>
        <taxon>Pseudomonadati</taxon>
        <taxon>Bacteroidota</taxon>
        <taxon>Cytophagia</taxon>
        <taxon>Cytophagales</taxon>
        <taxon>Spirosomataceae</taxon>
        <taxon>Dyadobacter</taxon>
    </lineage>
</organism>
<dbReference type="Proteomes" id="UP000600214">
    <property type="component" value="Unassembled WGS sequence"/>
</dbReference>
<proteinExistence type="predicted"/>
<accession>A0ABQ1YZS6</accession>
<evidence type="ECO:0000313" key="2">
    <source>
        <dbReference type="Proteomes" id="UP000600214"/>
    </source>
</evidence>